<name>A0A875S2A5_EENNA</name>
<dbReference type="GO" id="GO:0005958">
    <property type="term" value="C:DNA-dependent protein kinase-DNA ligase 4 complex"/>
    <property type="evidence" value="ECO:0007669"/>
    <property type="project" value="TreeGrafter"/>
</dbReference>
<dbReference type="InterPro" id="IPR014751">
    <property type="entry name" value="XRCC4-like_C"/>
</dbReference>
<protein>
    <submittedName>
        <fullName evidence="3">Uncharacterized protein</fullName>
    </submittedName>
</protein>
<feature type="region of interest" description="Disordered" evidence="2">
    <location>
        <begin position="272"/>
        <end position="329"/>
    </location>
</feature>
<organism evidence="3 4">
    <name type="scientific">Eeniella nana</name>
    <name type="common">Yeast</name>
    <name type="synonym">Brettanomyces nanus</name>
    <dbReference type="NCBI Taxonomy" id="13502"/>
    <lineage>
        <taxon>Eukaryota</taxon>
        <taxon>Fungi</taxon>
        <taxon>Dikarya</taxon>
        <taxon>Ascomycota</taxon>
        <taxon>Saccharomycotina</taxon>
        <taxon>Pichiomycetes</taxon>
        <taxon>Pichiales</taxon>
        <taxon>Pichiaceae</taxon>
        <taxon>Brettanomyces</taxon>
    </lineage>
</organism>
<dbReference type="PANTHER" id="PTHR28559:SF1">
    <property type="entry name" value="DNA REPAIR PROTEIN XRCC4"/>
    <property type="match status" value="1"/>
</dbReference>
<evidence type="ECO:0000313" key="4">
    <source>
        <dbReference type="Proteomes" id="UP000662931"/>
    </source>
</evidence>
<feature type="compositionally biased region" description="Basic and acidic residues" evidence="2">
    <location>
        <begin position="287"/>
        <end position="300"/>
    </location>
</feature>
<feature type="coiled-coil region" evidence="1">
    <location>
        <begin position="169"/>
        <end position="196"/>
    </location>
</feature>
<dbReference type="InterPro" id="IPR010585">
    <property type="entry name" value="DNA_repair_prot_XRCC4"/>
</dbReference>
<dbReference type="Proteomes" id="UP000662931">
    <property type="component" value="Chromosome 4"/>
</dbReference>
<dbReference type="GO" id="GO:0003677">
    <property type="term" value="F:DNA binding"/>
    <property type="evidence" value="ECO:0007669"/>
    <property type="project" value="InterPro"/>
</dbReference>
<dbReference type="GeneID" id="62196645"/>
<dbReference type="Gene3D" id="1.20.5.370">
    <property type="match status" value="1"/>
</dbReference>
<proteinExistence type="predicted"/>
<dbReference type="EMBL" id="CP064815">
    <property type="protein sequence ID" value="QPG75861.1"/>
    <property type="molecule type" value="Genomic_DNA"/>
</dbReference>
<evidence type="ECO:0000256" key="2">
    <source>
        <dbReference type="SAM" id="MobiDB-lite"/>
    </source>
</evidence>
<accession>A0A875S2A5</accession>
<reference evidence="3" key="1">
    <citation type="submission" date="2020-10" db="EMBL/GenBank/DDBJ databases">
        <authorList>
            <person name="Roach M.J.R."/>
        </authorList>
    </citation>
    <scope>NUCLEOTIDE SEQUENCE</scope>
    <source>
        <strain evidence="3">CBS 1945</strain>
    </source>
</reference>
<sequence length="329" mass="38988">MITRLIFVENKFDSINYSANCYTKIKLSRISPLVEIEENKHLDQVVINELAISIDILCEKAGEIDEGSAPIQQFRGEFDGLRTLQYDKEMDTNKWLHWCLELLIVGSLDSEVQYEISPGNQKNMGLYFRVRKKIEGIFVVVLEILLDRVSIDEESMDIMGDLYEKWQSELKYKVKVKRLEQENVRLRRDFDESEKSKELFVETNQKIRRNVEQVFIPVLNEQKQVIRDLKKQLGQLPDLNFSSIHRRQLINYQEPNKEVEFEFDENKRDEYRREIEKVSPRKKRAKKETSHADDNSTDKDSDNDDDEPQWKRRKERLSGSSDETQADTE</sequence>
<dbReference type="GO" id="GO:0032807">
    <property type="term" value="C:DNA ligase IV complex"/>
    <property type="evidence" value="ECO:0007669"/>
    <property type="project" value="TreeGrafter"/>
</dbReference>
<dbReference type="OrthoDB" id="3990812at2759"/>
<dbReference type="KEGG" id="bnn:FOA43_003245"/>
<dbReference type="PANTHER" id="PTHR28559">
    <property type="entry name" value="DNA REPAIR PROTEIN XRCC4"/>
    <property type="match status" value="1"/>
</dbReference>
<evidence type="ECO:0000313" key="3">
    <source>
        <dbReference type="EMBL" id="QPG75861.1"/>
    </source>
</evidence>
<evidence type="ECO:0000256" key="1">
    <source>
        <dbReference type="SAM" id="Coils"/>
    </source>
</evidence>
<dbReference type="RefSeq" id="XP_038779426.1">
    <property type="nucleotide sequence ID" value="XM_038923498.1"/>
</dbReference>
<dbReference type="GO" id="GO:0006310">
    <property type="term" value="P:DNA recombination"/>
    <property type="evidence" value="ECO:0007669"/>
    <property type="project" value="InterPro"/>
</dbReference>
<dbReference type="SUPFAM" id="SSF58022">
    <property type="entry name" value="XRCC4, C-terminal oligomerization domain"/>
    <property type="match status" value="1"/>
</dbReference>
<keyword evidence="1" id="KW-0175">Coiled coil</keyword>
<dbReference type="GO" id="GO:0006303">
    <property type="term" value="P:double-strand break repair via nonhomologous end joining"/>
    <property type="evidence" value="ECO:0007669"/>
    <property type="project" value="TreeGrafter"/>
</dbReference>
<dbReference type="AlphaFoldDB" id="A0A875S2A5"/>
<dbReference type="GO" id="GO:0010165">
    <property type="term" value="P:response to X-ray"/>
    <property type="evidence" value="ECO:0007669"/>
    <property type="project" value="TreeGrafter"/>
</dbReference>
<gene>
    <name evidence="3" type="ORF">FOA43_003245</name>
</gene>
<keyword evidence="4" id="KW-1185">Reference proteome</keyword>